<evidence type="ECO:0000256" key="10">
    <source>
        <dbReference type="ARBA" id="ARBA00038983"/>
    </source>
</evidence>
<feature type="domain" description="Dihydrodipicolinate reductase C-terminal" evidence="15">
    <location>
        <begin position="126"/>
        <end position="260"/>
    </location>
</feature>
<evidence type="ECO:0000256" key="1">
    <source>
        <dbReference type="ARBA" id="ARBA00006642"/>
    </source>
</evidence>
<dbReference type="Pfam" id="PF01113">
    <property type="entry name" value="DapB_N"/>
    <property type="match status" value="1"/>
</dbReference>
<dbReference type="GO" id="GO:0016726">
    <property type="term" value="F:oxidoreductase activity, acting on CH or CH2 groups, NAD or NADP as acceptor"/>
    <property type="evidence" value="ECO:0007669"/>
    <property type="project" value="UniProtKB-UniRule"/>
</dbReference>
<comment type="catalytic activity">
    <reaction evidence="11 13">
        <text>(S)-2,3,4,5-tetrahydrodipicolinate + NADP(+) + H2O = (2S,4S)-4-hydroxy-2,3,4,5-tetrahydrodipicolinate + NADPH + H(+)</text>
        <dbReference type="Rhea" id="RHEA:35331"/>
        <dbReference type="ChEBI" id="CHEBI:15377"/>
        <dbReference type="ChEBI" id="CHEBI:15378"/>
        <dbReference type="ChEBI" id="CHEBI:16845"/>
        <dbReference type="ChEBI" id="CHEBI:57783"/>
        <dbReference type="ChEBI" id="CHEBI:58349"/>
        <dbReference type="ChEBI" id="CHEBI:67139"/>
        <dbReference type="EC" id="1.17.1.8"/>
    </reaction>
</comment>
<dbReference type="GO" id="GO:0019877">
    <property type="term" value="P:diaminopimelate biosynthetic process"/>
    <property type="evidence" value="ECO:0007669"/>
    <property type="project" value="UniProtKB-UniRule"/>
</dbReference>
<evidence type="ECO:0000256" key="13">
    <source>
        <dbReference type="HAMAP-Rule" id="MF_00102"/>
    </source>
</evidence>
<keyword evidence="18" id="KW-1185">Reference proteome</keyword>
<dbReference type="InterPro" id="IPR022664">
    <property type="entry name" value="DapB_N_CS"/>
</dbReference>
<dbReference type="EC" id="1.17.1.8" evidence="10 13"/>
<evidence type="ECO:0000259" key="14">
    <source>
        <dbReference type="Pfam" id="PF01113"/>
    </source>
</evidence>
<accession>A0A7X3BV04</accession>
<evidence type="ECO:0000313" key="19">
    <source>
        <dbReference type="Proteomes" id="UP000484547"/>
    </source>
</evidence>
<dbReference type="EMBL" id="WNBW01000001">
    <property type="protein sequence ID" value="MTU03476.1"/>
    <property type="molecule type" value="Genomic_DNA"/>
</dbReference>
<keyword evidence="7 13" id="KW-0520">NAD</keyword>
<comment type="caution">
    <text evidence="13">Was originally thought to be a dihydrodipicolinate reductase (DHDPR), catalyzing the conversion of dihydrodipicolinate to tetrahydrodipicolinate. However, it was shown in E.coli that the substrate of the enzymatic reaction is not dihydrodipicolinate (DHDP) but in fact (2S,4S)-4-hydroxy-2,3,4,5-tetrahydrodipicolinic acid (HTPA), the product released by the DapA-catalyzed reaction.</text>
</comment>
<feature type="active site" description="Proton donor" evidence="13">
    <location>
        <position position="154"/>
    </location>
</feature>
<dbReference type="GO" id="GO:0051287">
    <property type="term" value="F:NAD binding"/>
    <property type="evidence" value="ECO:0007669"/>
    <property type="project" value="UniProtKB-UniRule"/>
</dbReference>
<name>A0A7X3BV04_9FIRM</name>
<comment type="function">
    <text evidence="13">Catalyzes the conversion of 4-hydroxy-tetrahydrodipicolinate (HTPA) to tetrahydrodipicolinate.</text>
</comment>
<evidence type="ECO:0000256" key="2">
    <source>
        <dbReference type="ARBA" id="ARBA00022490"/>
    </source>
</evidence>
<dbReference type="FunFam" id="3.30.360.10:FF:000009">
    <property type="entry name" value="4-hydroxy-tetrahydrodipicolinate reductase"/>
    <property type="match status" value="1"/>
</dbReference>
<dbReference type="AlphaFoldDB" id="A0A7X3BV04"/>
<feature type="binding site" evidence="13">
    <location>
        <position position="40"/>
    </location>
    <ligand>
        <name>NADP(+)</name>
        <dbReference type="ChEBI" id="CHEBI:58349"/>
    </ligand>
</feature>
<proteinExistence type="inferred from homology"/>
<evidence type="ECO:0000256" key="3">
    <source>
        <dbReference type="ARBA" id="ARBA00022605"/>
    </source>
</evidence>
<dbReference type="Gene3D" id="3.30.360.10">
    <property type="entry name" value="Dihydrodipicolinate Reductase, domain 2"/>
    <property type="match status" value="1"/>
</dbReference>
<sequence length="260" mass="28049">MIKVLVNGALGRMGSEVVKTVLEQEDMELVAAVDAFGADKMIPVKNGNQMAVATDLKAKLMVVKPDVVVDFTRPDVVMASLRTVLSAGVRAVVGTTGFSEADLAELDELAKANNTGILIAPNFALGAILMIKLACEAAKYFPNVEIIERHHDKKLDAPSGTAVITAQKIAEVRKEMHQGHPEEKELLAGARGADYKGMKIHSVRLPGYVASQEVIFGSQGETLRISNEPVNRECYMPGVMLGCRKMMDKVGLTYGLDKLL</sequence>
<reference evidence="18 19" key="1">
    <citation type="journal article" date="2019" name="Nat. Med.">
        <title>A library of human gut bacterial isolates paired with longitudinal multiomics data enables mechanistic microbiome research.</title>
        <authorList>
            <person name="Poyet M."/>
            <person name="Groussin M."/>
            <person name="Gibbons S.M."/>
            <person name="Avila-Pacheco J."/>
            <person name="Jiang X."/>
            <person name="Kearney S.M."/>
            <person name="Perrotta A.R."/>
            <person name="Berdy B."/>
            <person name="Zhao S."/>
            <person name="Lieberman T.D."/>
            <person name="Swanson P.K."/>
            <person name="Smith M."/>
            <person name="Roesemann S."/>
            <person name="Alexander J.E."/>
            <person name="Rich S.A."/>
            <person name="Livny J."/>
            <person name="Vlamakis H."/>
            <person name="Clish C."/>
            <person name="Bullock K."/>
            <person name="Deik A."/>
            <person name="Scott J."/>
            <person name="Pierce K.A."/>
            <person name="Xavier R.J."/>
            <person name="Alm E.J."/>
        </authorList>
    </citation>
    <scope>NUCLEOTIDE SEQUENCE [LARGE SCALE GENOMIC DNA]</scope>
    <source>
        <strain evidence="16 19">BIOML-A13</strain>
        <strain evidence="17 18">BIOML-A3</strain>
    </source>
</reference>
<keyword evidence="2 13" id="KW-0963">Cytoplasm</keyword>
<dbReference type="RefSeq" id="WP_155163684.1">
    <property type="nucleotide sequence ID" value="NZ_DBFCBI010000080.1"/>
</dbReference>
<organism evidence="16 19">
    <name type="scientific">Phascolarctobacterium faecium</name>
    <dbReference type="NCBI Taxonomy" id="33025"/>
    <lineage>
        <taxon>Bacteria</taxon>
        <taxon>Bacillati</taxon>
        <taxon>Bacillota</taxon>
        <taxon>Negativicutes</taxon>
        <taxon>Acidaminococcales</taxon>
        <taxon>Acidaminococcaceae</taxon>
        <taxon>Phascolarctobacterium</taxon>
    </lineage>
</organism>
<keyword evidence="6 13" id="KW-0560">Oxidoreductase</keyword>
<dbReference type="EMBL" id="WNBM01000001">
    <property type="protein sequence ID" value="MTT75344.1"/>
    <property type="molecule type" value="Genomic_DNA"/>
</dbReference>
<dbReference type="SUPFAM" id="SSF55347">
    <property type="entry name" value="Glyceraldehyde-3-phosphate dehydrogenase-like, C-terminal domain"/>
    <property type="match status" value="1"/>
</dbReference>
<evidence type="ECO:0000256" key="5">
    <source>
        <dbReference type="ARBA" id="ARBA00022915"/>
    </source>
</evidence>
<dbReference type="PIRSF" id="PIRSF000161">
    <property type="entry name" value="DHPR"/>
    <property type="match status" value="1"/>
</dbReference>
<comment type="subcellular location">
    <subcellularLocation>
        <location evidence="13">Cytoplasm</location>
    </subcellularLocation>
</comment>
<dbReference type="SUPFAM" id="SSF51735">
    <property type="entry name" value="NAD(P)-binding Rossmann-fold domains"/>
    <property type="match status" value="1"/>
</dbReference>
<evidence type="ECO:0000256" key="7">
    <source>
        <dbReference type="ARBA" id="ARBA00023027"/>
    </source>
</evidence>
<dbReference type="InterPro" id="IPR000846">
    <property type="entry name" value="DapB_N"/>
</dbReference>
<evidence type="ECO:0000256" key="9">
    <source>
        <dbReference type="ARBA" id="ARBA00037922"/>
    </source>
</evidence>
<evidence type="ECO:0000256" key="4">
    <source>
        <dbReference type="ARBA" id="ARBA00022857"/>
    </source>
</evidence>
<dbReference type="InterPro" id="IPR022663">
    <property type="entry name" value="DapB_C"/>
</dbReference>
<comment type="catalytic activity">
    <reaction evidence="12 13">
        <text>(S)-2,3,4,5-tetrahydrodipicolinate + NAD(+) + H2O = (2S,4S)-4-hydroxy-2,3,4,5-tetrahydrodipicolinate + NADH + H(+)</text>
        <dbReference type="Rhea" id="RHEA:35323"/>
        <dbReference type="ChEBI" id="CHEBI:15377"/>
        <dbReference type="ChEBI" id="CHEBI:15378"/>
        <dbReference type="ChEBI" id="CHEBI:16845"/>
        <dbReference type="ChEBI" id="CHEBI:57540"/>
        <dbReference type="ChEBI" id="CHEBI:57945"/>
        <dbReference type="ChEBI" id="CHEBI:67139"/>
        <dbReference type="EC" id="1.17.1.8"/>
    </reaction>
</comment>
<evidence type="ECO:0000256" key="11">
    <source>
        <dbReference type="ARBA" id="ARBA00049080"/>
    </source>
</evidence>
<keyword evidence="3 13" id="KW-0028">Amino-acid biosynthesis</keyword>
<dbReference type="GO" id="GO:0009089">
    <property type="term" value="P:lysine biosynthetic process via diaminopimelate"/>
    <property type="evidence" value="ECO:0007669"/>
    <property type="project" value="UniProtKB-UniRule"/>
</dbReference>
<comment type="subunit">
    <text evidence="13">Homotetramer.</text>
</comment>
<dbReference type="UniPathway" id="UPA00034">
    <property type="reaction ID" value="UER00018"/>
</dbReference>
<feature type="binding site" evidence="13">
    <location>
        <position position="39"/>
    </location>
    <ligand>
        <name>NAD(+)</name>
        <dbReference type="ChEBI" id="CHEBI:57540"/>
    </ligand>
</feature>
<dbReference type="InterPro" id="IPR023940">
    <property type="entry name" value="DHDPR_bac"/>
</dbReference>
<evidence type="ECO:0000256" key="12">
    <source>
        <dbReference type="ARBA" id="ARBA00049396"/>
    </source>
</evidence>
<dbReference type="OrthoDB" id="9790352at2"/>
<keyword evidence="4 13" id="KW-0521">NADP</keyword>
<gene>
    <name evidence="13" type="primary">dapB</name>
    <name evidence="16" type="ORF">GMD11_03540</name>
    <name evidence="17" type="ORF">GMD18_03540</name>
</gene>
<dbReference type="Proteomes" id="UP000484547">
    <property type="component" value="Unassembled WGS sequence"/>
</dbReference>
<dbReference type="GO" id="GO:0008839">
    <property type="term" value="F:4-hydroxy-tetrahydrodipicolinate reductase"/>
    <property type="evidence" value="ECO:0007669"/>
    <property type="project" value="UniProtKB-UniRule"/>
</dbReference>
<dbReference type="CDD" id="cd02274">
    <property type="entry name" value="DHDPR_N"/>
    <property type="match status" value="1"/>
</dbReference>
<dbReference type="PANTHER" id="PTHR20836:SF0">
    <property type="entry name" value="4-HYDROXY-TETRAHYDRODIPICOLINATE REDUCTASE 1, CHLOROPLASTIC-RELATED"/>
    <property type="match status" value="1"/>
</dbReference>
<evidence type="ECO:0000313" key="16">
    <source>
        <dbReference type="EMBL" id="MTT75344.1"/>
    </source>
</evidence>
<evidence type="ECO:0000259" key="15">
    <source>
        <dbReference type="Pfam" id="PF05173"/>
    </source>
</evidence>
<dbReference type="HAMAP" id="MF_00102">
    <property type="entry name" value="DapB"/>
    <property type="match status" value="1"/>
</dbReference>
<keyword evidence="8 13" id="KW-0457">Lysine biosynthesis</keyword>
<dbReference type="PANTHER" id="PTHR20836">
    <property type="entry name" value="DIHYDRODIPICOLINATE REDUCTASE"/>
    <property type="match status" value="1"/>
</dbReference>
<dbReference type="Gene3D" id="3.40.50.720">
    <property type="entry name" value="NAD(P)-binding Rossmann-like Domain"/>
    <property type="match status" value="1"/>
</dbReference>
<dbReference type="Pfam" id="PF05173">
    <property type="entry name" value="DapB_C"/>
    <property type="match status" value="1"/>
</dbReference>
<dbReference type="Proteomes" id="UP000443070">
    <property type="component" value="Unassembled WGS sequence"/>
</dbReference>
<feature type="binding site" evidence="13">
    <location>
        <begin position="120"/>
        <end position="123"/>
    </location>
    <ligand>
        <name>NAD(+)</name>
        <dbReference type="ChEBI" id="CHEBI:57540"/>
    </ligand>
</feature>
<feature type="binding site" evidence="13">
    <location>
        <begin position="160"/>
        <end position="161"/>
    </location>
    <ligand>
        <name>(S)-2,3,4,5-tetrahydrodipicolinate</name>
        <dbReference type="ChEBI" id="CHEBI:16845"/>
    </ligand>
</feature>
<keyword evidence="5 13" id="KW-0220">Diaminopimelate biosynthesis</keyword>
<feature type="binding site" evidence="13">
    <location>
        <position position="151"/>
    </location>
    <ligand>
        <name>(S)-2,3,4,5-tetrahydrodipicolinate</name>
        <dbReference type="ChEBI" id="CHEBI:16845"/>
    </ligand>
</feature>
<evidence type="ECO:0000256" key="6">
    <source>
        <dbReference type="ARBA" id="ARBA00023002"/>
    </source>
</evidence>
<dbReference type="PROSITE" id="PS01298">
    <property type="entry name" value="DAPB"/>
    <property type="match status" value="1"/>
</dbReference>
<evidence type="ECO:0000313" key="17">
    <source>
        <dbReference type="EMBL" id="MTU03476.1"/>
    </source>
</evidence>
<evidence type="ECO:0000256" key="8">
    <source>
        <dbReference type="ARBA" id="ARBA00023154"/>
    </source>
</evidence>
<dbReference type="NCBIfam" id="TIGR00036">
    <property type="entry name" value="dapB"/>
    <property type="match status" value="1"/>
</dbReference>
<comment type="similarity">
    <text evidence="1 13">Belongs to the DapB family.</text>
</comment>
<comment type="pathway">
    <text evidence="9 13">Amino-acid biosynthesis; L-lysine biosynthesis via DAP pathway; (S)-tetrahydrodipicolinate from L-aspartate: step 4/4.</text>
</comment>
<comment type="caution">
    <text evidence="16">The sequence shown here is derived from an EMBL/GenBank/DDBJ whole genome shotgun (WGS) entry which is preliminary data.</text>
</comment>
<dbReference type="InterPro" id="IPR036291">
    <property type="entry name" value="NAD(P)-bd_dom_sf"/>
</dbReference>
<evidence type="ECO:0000313" key="18">
    <source>
        <dbReference type="Proteomes" id="UP000443070"/>
    </source>
</evidence>
<protein>
    <recommendedName>
        <fullName evidence="10 13">4-hydroxy-tetrahydrodipicolinate reductase</fullName>
        <shortName evidence="13">HTPA reductase</shortName>
        <ecNumber evidence="10 13">1.17.1.8</ecNumber>
    </recommendedName>
</protein>
<dbReference type="GO" id="GO:0005829">
    <property type="term" value="C:cytosol"/>
    <property type="evidence" value="ECO:0007669"/>
    <property type="project" value="TreeGrafter"/>
</dbReference>
<dbReference type="GO" id="GO:0050661">
    <property type="term" value="F:NADP binding"/>
    <property type="evidence" value="ECO:0007669"/>
    <property type="project" value="UniProtKB-UniRule"/>
</dbReference>
<feature type="active site" description="Proton donor/acceptor" evidence="13">
    <location>
        <position position="150"/>
    </location>
</feature>
<feature type="binding site" evidence="13">
    <location>
        <begin position="94"/>
        <end position="96"/>
    </location>
    <ligand>
        <name>NAD(+)</name>
        <dbReference type="ChEBI" id="CHEBI:57540"/>
    </ligand>
</feature>
<feature type="binding site" evidence="13">
    <location>
        <begin position="8"/>
        <end position="13"/>
    </location>
    <ligand>
        <name>NAD(+)</name>
        <dbReference type="ChEBI" id="CHEBI:57540"/>
    </ligand>
</feature>
<feature type="domain" description="Dihydrodipicolinate reductase N-terminal" evidence="14">
    <location>
        <begin position="2"/>
        <end position="123"/>
    </location>
</feature>